<keyword evidence="5 6" id="KW-0804">Transcription</keyword>
<name>A0ABY4AKJ7_9BURK</name>
<keyword evidence="3 6" id="KW-0694">RNA-binding</keyword>
<evidence type="ECO:0000313" key="10">
    <source>
        <dbReference type="Proteomes" id="UP000831607"/>
    </source>
</evidence>
<reference evidence="9 10" key="1">
    <citation type="submission" date="2020-11" db="EMBL/GenBank/DDBJ databases">
        <title>Algicoccus daihaiensis sp.nov., isolated from Daihai Lake in Inner Mongolia.</title>
        <authorList>
            <person name="Kai J."/>
        </authorList>
    </citation>
    <scope>NUCLEOTIDE SEQUENCE [LARGE SCALE GENOMIC DNA]</scope>
    <source>
        <strain evidence="10">f23</strain>
    </source>
</reference>
<comment type="function">
    <text evidence="6">Involved in transcription antitermination. Required for transcription of ribosomal RNA (rRNA) genes. Binds specifically to the boxA antiterminator sequence of the ribosomal RNA (rrn) operons.</text>
</comment>
<proteinExistence type="inferred from homology"/>
<feature type="domain" description="NusB/RsmB/TIM44" evidence="8">
    <location>
        <begin position="22"/>
        <end position="153"/>
    </location>
</feature>
<dbReference type="Gene3D" id="1.10.940.10">
    <property type="entry name" value="NusB-like"/>
    <property type="match status" value="1"/>
</dbReference>
<evidence type="ECO:0000259" key="8">
    <source>
        <dbReference type="Pfam" id="PF01029"/>
    </source>
</evidence>
<sequence>MSETMTQPANVKKSNTGTSPRRRAREFALQAIYAWLLQSQTADNKLAEVGAIEAHLRDDAEFASADQKWFNVLWQGVTREADDLRATFKPFVDRPLNELSPVEHGILLIGTFELTQQIEVPYRVAINEAVELAKSFGGTDGFKFINGVLDKVAAQARGPEVARSAQPR</sequence>
<feature type="compositionally biased region" description="Polar residues" evidence="7">
    <location>
        <begin position="1"/>
        <end position="19"/>
    </location>
</feature>
<evidence type="ECO:0000256" key="2">
    <source>
        <dbReference type="ARBA" id="ARBA00022814"/>
    </source>
</evidence>
<dbReference type="PANTHER" id="PTHR11078:SF3">
    <property type="entry name" value="ANTITERMINATION NUSB DOMAIN-CONTAINING PROTEIN"/>
    <property type="match status" value="1"/>
</dbReference>
<dbReference type="SUPFAM" id="SSF48013">
    <property type="entry name" value="NusB-like"/>
    <property type="match status" value="1"/>
</dbReference>
<evidence type="ECO:0000256" key="1">
    <source>
        <dbReference type="ARBA" id="ARBA00005952"/>
    </source>
</evidence>
<dbReference type="HAMAP" id="MF_00073">
    <property type="entry name" value="NusB"/>
    <property type="match status" value="1"/>
</dbReference>
<dbReference type="PANTHER" id="PTHR11078">
    <property type="entry name" value="N UTILIZATION SUBSTANCE PROTEIN B-RELATED"/>
    <property type="match status" value="1"/>
</dbReference>
<dbReference type="EMBL" id="CP063982">
    <property type="protein sequence ID" value="UOD50803.1"/>
    <property type="molecule type" value="Genomic_DNA"/>
</dbReference>
<organism evidence="9 10">
    <name type="scientific">Orrella daihaiensis</name>
    <dbReference type="NCBI Taxonomy" id="2782176"/>
    <lineage>
        <taxon>Bacteria</taxon>
        <taxon>Pseudomonadati</taxon>
        <taxon>Pseudomonadota</taxon>
        <taxon>Betaproteobacteria</taxon>
        <taxon>Burkholderiales</taxon>
        <taxon>Alcaligenaceae</taxon>
        <taxon>Orrella</taxon>
    </lineage>
</organism>
<evidence type="ECO:0000313" key="9">
    <source>
        <dbReference type="EMBL" id="UOD50803.1"/>
    </source>
</evidence>
<comment type="similarity">
    <text evidence="1 6">Belongs to the NusB family.</text>
</comment>
<evidence type="ECO:0000256" key="4">
    <source>
        <dbReference type="ARBA" id="ARBA00023015"/>
    </source>
</evidence>
<evidence type="ECO:0000256" key="6">
    <source>
        <dbReference type="HAMAP-Rule" id="MF_00073"/>
    </source>
</evidence>
<dbReference type="InterPro" id="IPR035926">
    <property type="entry name" value="NusB-like_sf"/>
</dbReference>
<evidence type="ECO:0000256" key="3">
    <source>
        <dbReference type="ARBA" id="ARBA00022884"/>
    </source>
</evidence>
<keyword evidence="4 6" id="KW-0805">Transcription regulation</keyword>
<feature type="region of interest" description="Disordered" evidence="7">
    <location>
        <begin position="1"/>
        <end position="20"/>
    </location>
</feature>
<dbReference type="InterPro" id="IPR006027">
    <property type="entry name" value="NusB_RsmB_TIM44"/>
</dbReference>
<accession>A0ABY4AKJ7</accession>
<keyword evidence="10" id="KW-1185">Reference proteome</keyword>
<dbReference type="Proteomes" id="UP000831607">
    <property type="component" value="Chromosome"/>
</dbReference>
<gene>
    <name evidence="6 9" type="primary">nusB</name>
    <name evidence="9" type="ORF">DHf2319_02420</name>
</gene>
<dbReference type="InterPro" id="IPR011605">
    <property type="entry name" value="NusB_fam"/>
</dbReference>
<dbReference type="NCBIfam" id="TIGR01951">
    <property type="entry name" value="nusB"/>
    <property type="match status" value="1"/>
</dbReference>
<evidence type="ECO:0000256" key="5">
    <source>
        <dbReference type="ARBA" id="ARBA00023163"/>
    </source>
</evidence>
<keyword evidence="2 6" id="KW-0889">Transcription antitermination</keyword>
<evidence type="ECO:0000256" key="7">
    <source>
        <dbReference type="SAM" id="MobiDB-lite"/>
    </source>
</evidence>
<protein>
    <recommendedName>
        <fullName evidence="6">Transcription antitermination protein NusB</fullName>
    </recommendedName>
    <alternativeName>
        <fullName evidence="6">Antitermination factor NusB</fullName>
    </alternativeName>
</protein>
<dbReference type="Pfam" id="PF01029">
    <property type="entry name" value="NusB"/>
    <property type="match status" value="1"/>
</dbReference>